<organism evidence="6 7">
    <name type="scientific">Vibrio hangzhouensis</name>
    <dbReference type="NCBI Taxonomy" id="462991"/>
    <lineage>
        <taxon>Bacteria</taxon>
        <taxon>Pseudomonadati</taxon>
        <taxon>Pseudomonadota</taxon>
        <taxon>Gammaproteobacteria</taxon>
        <taxon>Vibrionales</taxon>
        <taxon>Vibrionaceae</taxon>
        <taxon>Vibrio</taxon>
    </lineage>
</organism>
<evidence type="ECO:0000256" key="2">
    <source>
        <dbReference type="ARBA" id="ARBA00010339"/>
    </source>
</evidence>
<name>A0A1H5SH92_9VIBR</name>
<dbReference type="SUPFAM" id="SSF51604">
    <property type="entry name" value="Enolase C-terminal domain-like"/>
    <property type="match status" value="1"/>
</dbReference>
<dbReference type="SMART" id="SM00922">
    <property type="entry name" value="MR_MLE"/>
    <property type="match status" value="1"/>
</dbReference>
<proteinExistence type="inferred from homology"/>
<dbReference type="Gene3D" id="3.20.20.120">
    <property type="entry name" value="Enolase-like C-terminal domain"/>
    <property type="match status" value="1"/>
</dbReference>
<dbReference type="InterPro" id="IPR029065">
    <property type="entry name" value="Enolase_C-like"/>
</dbReference>
<evidence type="ECO:0000256" key="4">
    <source>
        <dbReference type="ARBA" id="ARBA00022842"/>
    </source>
</evidence>
<evidence type="ECO:0000256" key="3">
    <source>
        <dbReference type="ARBA" id="ARBA00022723"/>
    </source>
</evidence>
<comment type="similarity">
    <text evidence="2">Belongs to the mandelate racemase/muconate lactonizing enzyme family. GalD subfamily.</text>
</comment>
<dbReference type="SUPFAM" id="SSF54826">
    <property type="entry name" value="Enolase N-terminal domain-like"/>
    <property type="match status" value="1"/>
</dbReference>
<gene>
    <name evidence="6" type="ORF">SAMN04488244_101362</name>
</gene>
<dbReference type="InterPro" id="IPR013341">
    <property type="entry name" value="Mandelate_racemase_N_dom"/>
</dbReference>
<dbReference type="InterPro" id="IPR018110">
    <property type="entry name" value="Mandel_Rmase/mucon_lact_enz_CS"/>
</dbReference>
<dbReference type="Pfam" id="PF13378">
    <property type="entry name" value="MR_MLE_C"/>
    <property type="match status" value="1"/>
</dbReference>
<comment type="function">
    <text evidence="1">Has no detectable activity with D-mannonate and with a panel of 70 other acid sugars (in vitro), in spite of the conservation of the residues that are expected to be important for catalytic activity and cofactor binding. May have evolved a divergent function.</text>
</comment>
<dbReference type="InterPro" id="IPR029017">
    <property type="entry name" value="Enolase-like_N"/>
</dbReference>
<evidence type="ECO:0000313" key="7">
    <source>
        <dbReference type="Proteomes" id="UP000236721"/>
    </source>
</evidence>
<evidence type="ECO:0000256" key="1">
    <source>
        <dbReference type="ARBA" id="ARBA00003553"/>
    </source>
</evidence>
<keyword evidence="3" id="KW-0479">Metal-binding</keyword>
<sequence>MRSEPVTFSGKLALEIDEISLLDRIKPLTQSHKVVKENIISNIECIITKPDRHNLITVIVETESGITGYGCATFQQRPLAVKTMVDEYIKPLLIGKNANNIEDLWQMMMVNAYWRNGPVINNAISGVDMALWDIKAKLANMPLHQLFGGKSRDAIQVYTHATSDTMEGLYEQVDYFLEQGYKHIRCQLGFYGGVPENMHTTENPTDGSYYDQDQYMDNTVEMFRLLREKYGQTFHILHDVHERLFPNQAVQFAKRVEPYRPYFIEDILPPNQTDWLDNIRSQTSLSLALGELFNNPEEWKSVIINRRIDFIRCHVSQIGGITPALKLGHLCESFGVRIAWHCPPDMTPIGAAVNTHLNVHLHNAAIQEHVHYKENTRKVFPNAAEPKNGFLYASEQPGIGVEMDISAAGDFPVEYRPHEWTQSRLPDGCIHTP</sequence>
<accession>A0A1H5SH92</accession>
<reference evidence="7" key="1">
    <citation type="submission" date="2016-10" db="EMBL/GenBank/DDBJ databases">
        <authorList>
            <person name="Varghese N."/>
            <person name="Submissions S."/>
        </authorList>
    </citation>
    <scope>NUCLEOTIDE SEQUENCE [LARGE SCALE GENOMIC DNA]</scope>
    <source>
        <strain evidence="7">CGMCC 1.7062</strain>
    </source>
</reference>
<dbReference type="EMBL" id="FNVG01000001">
    <property type="protein sequence ID" value="SEF49794.1"/>
    <property type="molecule type" value="Genomic_DNA"/>
</dbReference>
<dbReference type="SFLD" id="SFLDS00001">
    <property type="entry name" value="Enolase"/>
    <property type="match status" value="1"/>
</dbReference>
<dbReference type="InterPro" id="IPR013342">
    <property type="entry name" value="Mandelate_racemase_C"/>
</dbReference>
<dbReference type="InterPro" id="IPR034589">
    <property type="entry name" value="D-mannonate_dehydratase-like"/>
</dbReference>
<evidence type="ECO:0000259" key="5">
    <source>
        <dbReference type="SMART" id="SM00922"/>
    </source>
</evidence>
<keyword evidence="4" id="KW-0460">Magnesium</keyword>
<dbReference type="PROSITE" id="PS00908">
    <property type="entry name" value="MR_MLE_1"/>
    <property type="match status" value="1"/>
</dbReference>
<dbReference type="FunFam" id="3.30.390.10:FF:000002">
    <property type="entry name" value="D-galactonate dehydratase family protein"/>
    <property type="match status" value="1"/>
</dbReference>
<dbReference type="Proteomes" id="UP000236721">
    <property type="component" value="Unassembled WGS sequence"/>
</dbReference>
<dbReference type="InterPro" id="IPR036849">
    <property type="entry name" value="Enolase-like_C_sf"/>
</dbReference>
<dbReference type="PANTHER" id="PTHR48080:SF6">
    <property type="entry name" value="STARVATION-SENSING PROTEIN RSPA"/>
    <property type="match status" value="1"/>
</dbReference>
<dbReference type="FunFam" id="3.20.20.120:FF:000011">
    <property type="entry name" value="D-galactonate dehydratase family member VSWAT3_13707"/>
    <property type="match status" value="1"/>
</dbReference>
<evidence type="ECO:0000313" key="6">
    <source>
        <dbReference type="EMBL" id="SEF49794.1"/>
    </source>
</evidence>
<protein>
    <submittedName>
        <fullName evidence="6">Mannonate dehydratase</fullName>
    </submittedName>
</protein>
<dbReference type="GO" id="GO:0009063">
    <property type="term" value="P:amino acid catabolic process"/>
    <property type="evidence" value="ECO:0007669"/>
    <property type="project" value="InterPro"/>
</dbReference>
<dbReference type="Gene3D" id="3.30.390.10">
    <property type="entry name" value="Enolase-like, N-terminal domain"/>
    <property type="match status" value="1"/>
</dbReference>
<dbReference type="Pfam" id="PF02746">
    <property type="entry name" value="MR_MLE_N"/>
    <property type="match status" value="1"/>
</dbReference>
<dbReference type="InterPro" id="IPR034593">
    <property type="entry name" value="DgoD-like"/>
</dbReference>
<dbReference type="SFLD" id="SFLDG00033">
    <property type="entry name" value="mannonate_dehydratase"/>
    <property type="match status" value="1"/>
</dbReference>
<keyword evidence="7" id="KW-1185">Reference proteome</keyword>
<dbReference type="GO" id="GO:0000287">
    <property type="term" value="F:magnesium ion binding"/>
    <property type="evidence" value="ECO:0007669"/>
    <property type="project" value="UniProtKB-ARBA"/>
</dbReference>
<dbReference type="PANTHER" id="PTHR48080">
    <property type="entry name" value="D-GALACTONATE DEHYDRATASE-RELATED"/>
    <property type="match status" value="1"/>
</dbReference>
<feature type="domain" description="Mandelate racemase/muconate lactonizing enzyme C-terminal" evidence="5">
    <location>
        <begin position="166"/>
        <end position="286"/>
    </location>
</feature>
<dbReference type="AlphaFoldDB" id="A0A1H5SH92"/>